<evidence type="ECO:0000259" key="3">
    <source>
        <dbReference type="Pfam" id="PF13086"/>
    </source>
</evidence>
<dbReference type="CDD" id="cd18808">
    <property type="entry name" value="SF1_C_Upf1"/>
    <property type="match status" value="1"/>
</dbReference>
<feature type="compositionally biased region" description="Basic and acidic residues" evidence="1">
    <location>
        <begin position="1150"/>
        <end position="1159"/>
    </location>
</feature>
<protein>
    <submittedName>
        <fullName evidence="5">Uncharacterized protein</fullName>
    </submittedName>
</protein>
<feature type="domain" description="DNA2/NAM7 helicase helicase" evidence="3">
    <location>
        <begin position="1424"/>
        <end position="1490"/>
    </location>
</feature>
<dbReference type="InterPro" id="IPR007855">
    <property type="entry name" value="RDRP"/>
</dbReference>
<evidence type="ECO:0000259" key="2">
    <source>
        <dbReference type="Pfam" id="PF05183"/>
    </source>
</evidence>
<dbReference type="Gene3D" id="3.40.50.300">
    <property type="entry name" value="P-loop containing nucleotide triphosphate hydrolases"/>
    <property type="match status" value="2"/>
</dbReference>
<dbReference type="Proteomes" id="UP000284842">
    <property type="component" value="Unassembled WGS sequence"/>
</dbReference>
<keyword evidence="6" id="KW-1185">Reference proteome</keyword>
<dbReference type="Pfam" id="PF05183">
    <property type="entry name" value="RdRP"/>
    <property type="match status" value="1"/>
</dbReference>
<dbReference type="OrthoDB" id="6513042at2759"/>
<dbReference type="EMBL" id="NHTK01006038">
    <property type="protein sequence ID" value="PPQ66641.1"/>
    <property type="molecule type" value="Genomic_DNA"/>
</dbReference>
<dbReference type="GO" id="GO:0030422">
    <property type="term" value="P:siRNA processing"/>
    <property type="evidence" value="ECO:0007669"/>
    <property type="project" value="TreeGrafter"/>
</dbReference>
<dbReference type="InParanoid" id="A0A409VK43"/>
<dbReference type="Pfam" id="PF13087">
    <property type="entry name" value="AAA_12"/>
    <property type="match status" value="1"/>
</dbReference>
<dbReference type="PANTHER" id="PTHR23079:SF55">
    <property type="entry name" value="RNA-DIRECTED RNA POLYMERASE"/>
    <property type="match status" value="1"/>
</dbReference>
<sequence>MRTVTLRATITPEDDNWDFQYHVNDLPTPTRPGAEYGKMLSINATAGITLHVGKFSSNRILNSDDPSKFILFSMHMFRFPEQPPKVAVEYIMRMFRKGIFLNGVQYRFYHHSNSQLRGRSCFLREATSDEELDQRIYPMGDFGRIMNVAKRAKRIGLLFSSAEIDFTLDPRRVADIPDIKIDDEVFSDGCGLMSKRLAVHVSKAKRIIFRGTRYTPTVFQIRYLGYKGVLMLHPEMDSTNPAHLAQFRKSMKKFVATVDTSFSVVGYSKPYSFGKLNNDIIVLLSSLGISNEVFINKQQAYFDWVASATQDVTKAVDFLSCLDMYPLAEQVLLQGLDDPQISKQIKSLQSSEISKFRDERTQRFKSRIMIHKSRRLYGVCDPFQVLQEGEVHIRITTARKGPSTPIHGDVFIVRNPCLHPGDILKLRAVSHPKLNHLVDCLVFATVAKPNHKAAPSMSSGGDLDGDEFFVCWDADIMPTIISESYDYPGNKEFVKKDISRMDLAQYFAAYNLSGVAKVSALHAKWARSSPQGALCKECQELNALHSQSVDGANIRIPDRLATPPEQSEPYVLDLLENSAREFSVAFLSSEGREEISNIAPQDGETLLRTLLHSSQNALSEYELFNLALRFSRKHNIDLKPYLSQIDFSALTTSQKHTLQATLQLSSIECPEIWNSLFRSDILKPRDLYQRNLSQPFSIHRLYSSREHGLRTFFEYLRMATQDYTRKLLIIQTDERFSVGIFMRGDVPWDEDPEVNENVVVCSFMPITASTLSALRPCRPGYRLHCSDNRLQLYDKSLGNTFIHINRPPSGLGNEIATSIALDKISGTVKRQIGRVIKTPVKTIELHVISNRDRVAHQLFDLWFEQYVIDIISYLDPASKINFFSSVPTEKRVRRLERKPAPYIFNSIASVKWGQLPEEDQWLEDMFFPPSPTAFLRLQNQPRNDDFPGLESTGVDKRAGLKHTKESFEALLLSKDELEVDKVMDFSIKHHAHTEIIWIFDFMVRRALMSESVEVLAEWLNRMPSLAFTLLQIHPPGEGLALPEEFSSLAGPVIRSIIRSANETKIAALVALEKLAASIGALGLEQFVDLLMLSALSVRSLHLCQEVLLVLSDSYREHCSGGSLTEYGRKHALGVAFDRAEEAAEECPCDEDGRPRKRQEAAPSHAKLSFTADYTSTAQIKAEIRIDTRNTIRIHSHVRLQAASKASNQWLTHPPVMDGLVVQASKGELKIQLLHPAPPEMELMDWNMYDAGSTATSNAMMDAIKRLLMEKDECCLFYDLIVNGQPVLDRSTSLPTPEQTQLPDDLNESQLIAMKSWRSPLSLIWGPPGTGKTTVMVQILCDIIKSYGAEHLPKIIMTASTHNAVDNVLERFIRVNELENLLAEEQILRVATDQSKVNVNLQHYTINARVGGDMMENNRLLKQAQNRVEKAKLVFTTCAGAGLGILRKVDFGVALIDEASQITEPCTLIPLVKGIQRAVVVGDHVQLRPTVRPMAKALEYDVSLLERLYTKTPNNQAALSGMSKTMLDVQYRSPQQLNEFPSQEFYEGKLQTSDRNAMVANFLSESAFPWPLSTDGNIIPAVFVQCSSEEDGGRSKKNEGQAELIQKLCPLITRLKDGAVEDERISNLKTTVLSPYTKQIQELRKRLPGSITCSTVDSFQGRESDIVIFSTVRCNSNAEVGFLEDPRRLNVMWTRARLALIIVGDRTTLSANQLWKRALDACIEVVLDLNLEK</sequence>
<dbReference type="PANTHER" id="PTHR23079">
    <property type="entry name" value="RNA-DEPENDENT RNA POLYMERASE"/>
    <property type="match status" value="1"/>
</dbReference>
<feature type="domain" description="RDRP core" evidence="2">
    <location>
        <begin position="88"/>
        <end position="551"/>
    </location>
</feature>
<dbReference type="InterPro" id="IPR041679">
    <property type="entry name" value="DNA2/NAM7-like_C"/>
</dbReference>
<accession>A0A409VK43</accession>
<dbReference type="SUPFAM" id="SSF52540">
    <property type="entry name" value="P-loop containing nucleoside triphosphate hydrolases"/>
    <property type="match status" value="1"/>
</dbReference>
<feature type="region of interest" description="Disordered" evidence="1">
    <location>
        <begin position="1145"/>
        <end position="1164"/>
    </location>
</feature>
<evidence type="ECO:0000259" key="4">
    <source>
        <dbReference type="Pfam" id="PF13087"/>
    </source>
</evidence>
<organism evidence="5 6">
    <name type="scientific">Panaeolus cyanescens</name>
    <dbReference type="NCBI Taxonomy" id="181874"/>
    <lineage>
        <taxon>Eukaryota</taxon>
        <taxon>Fungi</taxon>
        <taxon>Dikarya</taxon>
        <taxon>Basidiomycota</taxon>
        <taxon>Agaricomycotina</taxon>
        <taxon>Agaricomycetes</taxon>
        <taxon>Agaricomycetidae</taxon>
        <taxon>Agaricales</taxon>
        <taxon>Agaricineae</taxon>
        <taxon>Galeropsidaceae</taxon>
        <taxon>Panaeolus</taxon>
    </lineage>
</organism>
<dbReference type="STRING" id="181874.A0A409VK43"/>
<dbReference type="GO" id="GO:0031380">
    <property type="term" value="C:nuclear RNA-directed RNA polymerase complex"/>
    <property type="evidence" value="ECO:0007669"/>
    <property type="project" value="TreeGrafter"/>
</dbReference>
<dbReference type="InterPro" id="IPR057596">
    <property type="entry name" value="RDRP_core"/>
</dbReference>
<dbReference type="InterPro" id="IPR041677">
    <property type="entry name" value="DNA2/NAM7_AAA_11"/>
</dbReference>
<proteinExistence type="predicted"/>
<dbReference type="GO" id="GO:0004386">
    <property type="term" value="F:helicase activity"/>
    <property type="evidence" value="ECO:0007669"/>
    <property type="project" value="InterPro"/>
</dbReference>
<evidence type="ECO:0000313" key="6">
    <source>
        <dbReference type="Proteomes" id="UP000284842"/>
    </source>
</evidence>
<name>A0A409VK43_9AGAR</name>
<comment type="caution">
    <text evidence="5">The sequence shown here is derived from an EMBL/GenBank/DDBJ whole genome shotgun (WGS) entry which is preliminary data.</text>
</comment>
<dbReference type="GO" id="GO:0003723">
    <property type="term" value="F:RNA binding"/>
    <property type="evidence" value="ECO:0007669"/>
    <property type="project" value="UniProtKB-KW"/>
</dbReference>
<dbReference type="Pfam" id="PF13086">
    <property type="entry name" value="AAA_11"/>
    <property type="match status" value="1"/>
</dbReference>
<dbReference type="InterPro" id="IPR047187">
    <property type="entry name" value="SF1_C_Upf1"/>
</dbReference>
<dbReference type="GO" id="GO:0003968">
    <property type="term" value="F:RNA-directed RNA polymerase activity"/>
    <property type="evidence" value="ECO:0007669"/>
    <property type="project" value="UniProtKB-KW"/>
</dbReference>
<evidence type="ECO:0000313" key="5">
    <source>
        <dbReference type="EMBL" id="PPQ66641.1"/>
    </source>
</evidence>
<feature type="domain" description="DNA2/NAM7 helicase-like C-terminal" evidence="4">
    <location>
        <begin position="1499"/>
        <end position="1705"/>
    </location>
</feature>
<reference evidence="5 6" key="1">
    <citation type="journal article" date="2018" name="Evol. Lett.">
        <title>Horizontal gene cluster transfer increased hallucinogenic mushroom diversity.</title>
        <authorList>
            <person name="Reynolds H.T."/>
            <person name="Vijayakumar V."/>
            <person name="Gluck-Thaler E."/>
            <person name="Korotkin H.B."/>
            <person name="Matheny P.B."/>
            <person name="Slot J.C."/>
        </authorList>
    </citation>
    <scope>NUCLEOTIDE SEQUENCE [LARGE SCALE GENOMIC DNA]</scope>
    <source>
        <strain evidence="5 6">2629</strain>
    </source>
</reference>
<gene>
    <name evidence="5" type="ORF">CVT24_006933</name>
</gene>
<dbReference type="InterPro" id="IPR027417">
    <property type="entry name" value="P-loop_NTPase"/>
</dbReference>
<evidence type="ECO:0000256" key="1">
    <source>
        <dbReference type="SAM" id="MobiDB-lite"/>
    </source>
</evidence>